<feature type="compositionally biased region" description="Basic and acidic residues" evidence="1">
    <location>
        <begin position="328"/>
        <end position="342"/>
    </location>
</feature>
<dbReference type="OrthoDB" id="3483554at2759"/>
<keyword evidence="4" id="KW-1185">Reference proteome</keyword>
<sequence length="370" mass="43548">MAAWKKELKRHGRYKNRKPTPFISFDTSPKAIEALANKQNNPRRKQWLTVINPAIRMKKGLPILNVDTARNYFTSQNCRSSSKSRKSNFICLWEVTCEEIVETWSWDDLCEDEDWYNNIVLPNFRVHQFERSEKYEAHYRDSEWYFSIAQSAKRWSKSMRSEEYEAIQNYREAIILGPRQSRCYEMVEFRDLSSSLLKTLGNLYFELKPEERIIELKDLLDRLVSILLKLQNGISLGTPPGAATKISKENPGDSPELVRRRRLQARLAADDNTDYLDMLEGFLELFADKTHEDVENSKYKNDNRTGFATLEDRNIYTAELENHLMEETKSEEYPGMRNLNEKPEDDSTDEDWVISSSKEVWNLHLKDETN</sequence>
<reference evidence="3" key="1">
    <citation type="submission" date="2022-11" db="EMBL/GenBank/DDBJ databases">
        <authorList>
            <person name="Petersen C."/>
        </authorList>
    </citation>
    <scope>NUCLEOTIDE SEQUENCE</scope>
    <source>
        <strain evidence="3">IBT 30069</strain>
    </source>
</reference>
<protein>
    <recommendedName>
        <fullName evidence="2">DUF7587 domain-containing protein</fullName>
    </recommendedName>
</protein>
<evidence type="ECO:0000313" key="3">
    <source>
        <dbReference type="EMBL" id="KAJ5108846.1"/>
    </source>
</evidence>
<evidence type="ECO:0000313" key="4">
    <source>
        <dbReference type="Proteomes" id="UP001149165"/>
    </source>
</evidence>
<comment type="caution">
    <text evidence="3">The sequence shown here is derived from an EMBL/GenBank/DDBJ whole genome shotgun (WGS) entry which is preliminary data.</text>
</comment>
<accession>A0A9W9FYP1</accession>
<gene>
    <name evidence="3" type="ORF">N7456_005521</name>
</gene>
<organism evidence="3 4">
    <name type="scientific">Penicillium angulare</name>
    <dbReference type="NCBI Taxonomy" id="116970"/>
    <lineage>
        <taxon>Eukaryota</taxon>
        <taxon>Fungi</taxon>
        <taxon>Dikarya</taxon>
        <taxon>Ascomycota</taxon>
        <taxon>Pezizomycotina</taxon>
        <taxon>Eurotiomycetes</taxon>
        <taxon>Eurotiomycetidae</taxon>
        <taxon>Eurotiales</taxon>
        <taxon>Aspergillaceae</taxon>
        <taxon>Penicillium</taxon>
    </lineage>
</organism>
<evidence type="ECO:0000259" key="2">
    <source>
        <dbReference type="Pfam" id="PF24494"/>
    </source>
</evidence>
<dbReference type="InterPro" id="IPR056009">
    <property type="entry name" value="DUF7587"/>
</dbReference>
<proteinExistence type="predicted"/>
<dbReference type="EMBL" id="JAPQKH010000003">
    <property type="protein sequence ID" value="KAJ5108846.1"/>
    <property type="molecule type" value="Genomic_DNA"/>
</dbReference>
<name>A0A9W9FYP1_9EURO</name>
<evidence type="ECO:0000256" key="1">
    <source>
        <dbReference type="SAM" id="MobiDB-lite"/>
    </source>
</evidence>
<feature type="domain" description="DUF7587" evidence="2">
    <location>
        <begin position="4"/>
        <end position="109"/>
    </location>
</feature>
<reference evidence="3" key="2">
    <citation type="journal article" date="2023" name="IMA Fungus">
        <title>Comparative genomic study of the Penicillium genus elucidates a diverse pangenome and 15 lateral gene transfer events.</title>
        <authorList>
            <person name="Petersen C."/>
            <person name="Sorensen T."/>
            <person name="Nielsen M.R."/>
            <person name="Sondergaard T.E."/>
            <person name="Sorensen J.L."/>
            <person name="Fitzpatrick D.A."/>
            <person name="Frisvad J.C."/>
            <person name="Nielsen K.L."/>
        </authorList>
    </citation>
    <scope>NUCLEOTIDE SEQUENCE</scope>
    <source>
        <strain evidence="3">IBT 30069</strain>
    </source>
</reference>
<dbReference type="Proteomes" id="UP001149165">
    <property type="component" value="Unassembled WGS sequence"/>
</dbReference>
<dbReference type="AlphaFoldDB" id="A0A9W9FYP1"/>
<feature type="region of interest" description="Disordered" evidence="1">
    <location>
        <begin position="328"/>
        <end position="351"/>
    </location>
</feature>
<dbReference type="Pfam" id="PF24494">
    <property type="entry name" value="DUF7587"/>
    <property type="match status" value="1"/>
</dbReference>